<keyword evidence="17" id="KW-1185">Reference proteome</keyword>
<dbReference type="SUPFAM" id="SSF63380">
    <property type="entry name" value="Riboflavin synthase domain-like"/>
    <property type="match status" value="1"/>
</dbReference>
<dbReference type="CDD" id="cd06199">
    <property type="entry name" value="SiR"/>
    <property type="match status" value="1"/>
</dbReference>
<feature type="binding site" evidence="12">
    <location>
        <begin position="510"/>
        <end position="514"/>
    </location>
    <ligand>
        <name>NADP(+)</name>
        <dbReference type="ChEBI" id="CHEBI:58349"/>
    </ligand>
</feature>
<evidence type="ECO:0000256" key="4">
    <source>
        <dbReference type="ARBA" id="ARBA00022643"/>
    </source>
</evidence>
<feature type="binding site" evidence="12">
    <location>
        <begin position="373"/>
        <end position="376"/>
    </location>
    <ligand>
        <name>FAD</name>
        <dbReference type="ChEBI" id="CHEBI:57692"/>
    </ligand>
</feature>
<keyword evidence="8 11" id="KW-0560">Oxidoreductase</keyword>
<comment type="function">
    <text evidence="11">Component of the sulfite reductase complex that catalyzes the 6-electron reduction of sulfite to sulfide. This is one of several activities required for the biosynthesis of L-cysteine from sulfate. The flavoprotein component catalyzes the electron flow from NADPH -&gt; FAD -&gt; FMN to the hemoprotein component.</text>
</comment>
<dbReference type="InterPro" id="IPR029039">
    <property type="entry name" value="Flavoprotein-like_sf"/>
</dbReference>
<dbReference type="Gene3D" id="2.40.30.10">
    <property type="entry name" value="Translation factors"/>
    <property type="match status" value="1"/>
</dbReference>
<dbReference type="InterPro" id="IPR023173">
    <property type="entry name" value="NADPH_Cyt_P450_Rdtase_alpha"/>
</dbReference>
<dbReference type="GO" id="GO:0004783">
    <property type="term" value="F:sulfite reductase (NADPH) activity"/>
    <property type="evidence" value="ECO:0007669"/>
    <property type="project" value="UniProtKB-EC"/>
</dbReference>
<dbReference type="InterPro" id="IPR017938">
    <property type="entry name" value="Riboflavin_synthase-like_b-brl"/>
</dbReference>
<evidence type="ECO:0000256" key="11">
    <source>
        <dbReference type="PIRNR" id="PIRNR000207"/>
    </source>
</evidence>
<evidence type="ECO:0000313" key="17">
    <source>
        <dbReference type="Proteomes" id="UP000478740"/>
    </source>
</evidence>
<dbReference type="Gene3D" id="1.20.990.10">
    <property type="entry name" value="NADPH-cytochrome p450 Reductase, Chain A, domain 3"/>
    <property type="match status" value="1"/>
</dbReference>
<feature type="binding site" evidence="12">
    <location>
        <begin position="391"/>
        <end position="393"/>
    </location>
    <ligand>
        <name>FAD</name>
        <dbReference type="ChEBI" id="CHEBI:57692"/>
    </ligand>
</feature>
<evidence type="ECO:0000256" key="8">
    <source>
        <dbReference type="ARBA" id="ARBA00023002"/>
    </source>
</evidence>
<keyword evidence="6 11" id="KW-0521">NADP</keyword>
<dbReference type="InterPro" id="IPR001433">
    <property type="entry name" value="OxRdtase_FAD/NAD-bd"/>
</dbReference>
<evidence type="ECO:0000313" key="16">
    <source>
        <dbReference type="EMBL" id="MTH65993.1"/>
    </source>
</evidence>
<dbReference type="InterPro" id="IPR008254">
    <property type="entry name" value="Flavodoxin/NO_synth"/>
</dbReference>
<evidence type="ECO:0000256" key="9">
    <source>
        <dbReference type="ARBA" id="ARBA00023192"/>
    </source>
</evidence>
<dbReference type="UniPathway" id="UPA00140">
    <property type="reaction ID" value="UER00207"/>
</dbReference>
<dbReference type="PROSITE" id="PS51384">
    <property type="entry name" value="FAD_FR"/>
    <property type="match status" value="1"/>
</dbReference>
<evidence type="ECO:0000259" key="15">
    <source>
        <dbReference type="PROSITE" id="PS51384"/>
    </source>
</evidence>
<evidence type="ECO:0000256" key="6">
    <source>
        <dbReference type="ARBA" id="ARBA00022857"/>
    </source>
</evidence>
<keyword evidence="4 11" id="KW-0288">FMN</keyword>
<dbReference type="GO" id="GO:0019344">
    <property type="term" value="P:cysteine biosynthetic process"/>
    <property type="evidence" value="ECO:0007669"/>
    <property type="project" value="UniProtKB-KW"/>
</dbReference>
<keyword evidence="3 11" id="KW-0285">Flavoprotein</keyword>
<keyword evidence="1 11" id="KW-0813">Transport</keyword>
<dbReference type="Pfam" id="PF00667">
    <property type="entry name" value="FAD_binding_1"/>
    <property type="match status" value="1"/>
</dbReference>
<evidence type="ECO:0000256" key="7">
    <source>
        <dbReference type="ARBA" id="ARBA00022982"/>
    </source>
</evidence>
<protein>
    <recommendedName>
        <fullName evidence="11">Sulfite reductase [NADPH] flavoprotein alpha-component</fullName>
        <shortName evidence="11">SiR-FP</shortName>
        <ecNumber evidence="11">1.8.1.2</ecNumber>
    </recommendedName>
</protein>
<comment type="caution">
    <text evidence="16">The sequence shown here is derived from an EMBL/GenBank/DDBJ whole genome shotgun (WGS) entry which is preliminary data.</text>
</comment>
<feature type="domain" description="Flavodoxin-like" evidence="14">
    <location>
        <begin position="54"/>
        <end position="192"/>
    </location>
</feature>
<evidence type="ECO:0000256" key="1">
    <source>
        <dbReference type="ARBA" id="ARBA00022448"/>
    </source>
</evidence>
<feature type="binding site" evidence="12">
    <location>
        <position position="546"/>
    </location>
    <ligand>
        <name>NADP(+)</name>
        <dbReference type="ChEBI" id="CHEBI:58349"/>
    </ligand>
</feature>
<sequence length="584" mass="62840">MQLPYIPDDAPFSGDQRTWLAGFLAGLHSRSAMAADLAGGAIASAPAAQTLKPLDILYGTQTGTAEDLAQQAAALARARGFQPRIEELDAIDMSRLAGMERAIIVISTYGEGEMPDNAHQFWDALSGPDAPRLERLSFGVLALGDTGYEHFCQAGKLIDTRLEQLGAQRLGARVDCDVDFEDAAAAWLSSVLPADSGTAPAAAPTAEPAPAASKTGFGRKNPYAARLIQNRLLSGANSAKEIRHFAFDLGDSGLSYEAGDALGVMPVNNPALVQALLARLGAAPDLAIPGQDAGLSDLLTRRLEIRTPPRDLIAEIGKRAGHEELSHVLANGDKEALEAFLWGRDTLDLLNLAPGLKLDAAEFLGWLKPLQHRAYSISSSPKAHPGEVHLTVAAVRWMAGDRAHGGVCSTFLADQQGGSSPVFMSPNKSFRVPQDGSVPMIMVGPGTGIAPFRAFLEERRSLGATGMNWLFFGDQHRASDFIYEDEIGQMSASGFLTRLDLAFSRDQADKIYVQNRMEENGRALFAALEEGGHFYVCGDATRMARDVDASLHRIIETQGGLTPEAATEYVNRLRRDKRYVRDVY</sequence>
<feature type="binding site" evidence="12">
    <location>
        <begin position="504"/>
        <end position="505"/>
    </location>
    <ligand>
        <name>NADP(+)</name>
        <dbReference type="ChEBI" id="CHEBI:58349"/>
    </ligand>
</feature>
<keyword evidence="5 11" id="KW-0274">FAD</keyword>
<evidence type="ECO:0000256" key="3">
    <source>
        <dbReference type="ARBA" id="ARBA00022630"/>
    </source>
</evidence>
<comment type="cofactor">
    <cofactor evidence="11 12">
        <name>FMN</name>
        <dbReference type="ChEBI" id="CHEBI:58210"/>
    </cofactor>
    <text evidence="11 12">Binds 1 FMN per subunit.</text>
</comment>
<keyword evidence="7 11" id="KW-0249">Electron transport</keyword>
<evidence type="ECO:0000256" key="13">
    <source>
        <dbReference type="SAM" id="MobiDB-lite"/>
    </source>
</evidence>
<feature type="compositionally biased region" description="Low complexity" evidence="13">
    <location>
        <begin position="198"/>
        <end position="212"/>
    </location>
</feature>
<dbReference type="PRINTS" id="PR00369">
    <property type="entry name" value="FLAVODOXIN"/>
</dbReference>
<dbReference type="InterPro" id="IPR039261">
    <property type="entry name" value="FNR_nucleotide-bd"/>
</dbReference>
<dbReference type="InterPro" id="IPR017927">
    <property type="entry name" value="FAD-bd_FR_type"/>
</dbReference>
<dbReference type="InterPro" id="IPR003097">
    <property type="entry name" value="CysJ-like_FAD-binding"/>
</dbReference>
<evidence type="ECO:0000259" key="14">
    <source>
        <dbReference type="PROSITE" id="PS50902"/>
    </source>
</evidence>
<dbReference type="GO" id="GO:0070814">
    <property type="term" value="P:hydrogen sulfide biosynthetic process"/>
    <property type="evidence" value="ECO:0007669"/>
    <property type="project" value="UniProtKB-UniPathway"/>
</dbReference>
<comment type="pathway">
    <text evidence="11">Sulfur metabolism; hydrogen sulfide biosynthesis; hydrogen sulfide from sulfite (NADPH route): step 1/1.</text>
</comment>
<dbReference type="Pfam" id="PF00258">
    <property type="entry name" value="Flavodoxin_1"/>
    <property type="match status" value="1"/>
</dbReference>
<feature type="domain" description="FAD-binding FR-type" evidence="15">
    <location>
        <begin position="220"/>
        <end position="433"/>
    </location>
</feature>
<dbReference type="GO" id="GO:0005829">
    <property type="term" value="C:cytosol"/>
    <property type="evidence" value="ECO:0007669"/>
    <property type="project" value="TreeGrafter"/>
</dbReference>
<reference evidence="16 17" key="1">
    <citation type="submission" date="2019-11" db="EMBL/GenBank/DDBJ databases">
        <authorList>
            <person name="Dong K."/>
        </authorList>
    </citation>
    <scope>NUCLEOTIDE SEQUENCE [LARGE SCALE GENOMIC DNA]</scope>
    <source>
        <strain evidence="16 17">DK608</strain>
    </source>
</reference>
<dbReference type="Gene3D" id="3.40.50.360">
    <property type="match status" value="1"/>
</dbReference>
<dbReference type="SUPFAM" id="SSF52343">
    <property type="entry name" value="Ferredoxin reductase-like, C-terminal NADP-linked domain"/>
    <property type="match status" value="1"/>
</dbReference>
<dbReference type="PANTHER" id="PTHR19384">
    <property type="entry name" value="NITRIC OXIDE SYNTHASE-RELATED"/>
    <property type="match status" value="1"/>
</dbReference>
<comment type="cofactor">
    <cofactor evidence="11 12">
        <name>FAD</name>
        <dbReference type="ChEBI" id="CHEBI:57692"/>
    </cofactor>
    <text evidence="11 12">Binds 1 FAD per subunit.</text>
</comment>
<dbReference type="Proteomes" id="UP000478740">
    <property type="component" value="Unassembled WGS sequence"/>
</dbReference>
<dbReference type="Pfam" id="PF00175">
    <property type="entry name" value="NAD_binding_1"/>
    <property type="match status" value="1"/>
</dbReference>
<comment type="subunit">
    <text evidence="11">Alpha(8)-beta(8). The alpha component is a flavoprotein, the beta component is a hemoprotein.</text>
</comment>
<dbReference type="PANTHER" id="PTHR19384:SF128">
    <property type="entry name" value="NADPH OXIDOREDUCTASE A"/>
    <property type="match status" value="1"/>
</dbReference>
<organism evidence="16 17">
    <name type="scientific">Paracoccus shanxieyensis</name>
    <dbReference type="NCBI Taxonomy" id="2675752"/>
    <lineage>
        <taxon>Bacteria</taxon>
        <taxon>Pseudomonadati</taxon>
        <taxon>Pseudomonadota</taxon>
        <taxon>Alphaproteobacteria</taxon>
        <taxon>Rhodobacterales</taxon>
        <taxon>Paracoccaceae</taxon>
        <taxon>Paracoccus</taxon>
    </lineage>
</organism>
<feature type="binding site" evidence="12">
    <location>
        <begin position="143"/>
        <end position="152"/>
    </location>
    <ligand>
        <name>FMN</name>
        <dbReference type="ChEBI" id="CHEBI:58210"/>
    </ligand>
</feature>
<dbReference type="PIRSF" id="PIRSF000207">
    <property type="entry name" value="SiR-FP_CysJ"/>
    <property type="match status" value="1"/>
</dbReference>
<evidence type="ECO:0000256" key="2">
    <source>
        <dbReference type="ARBA" id="ARBA00022605"/>
    </source>
</evidence>
<comment type="catalytic activity">
    <reaction evidence="10 11">
        <text>hydrogen sulfide + 3 NADP(+) + 3 H2O = sulfite + 3 NADPH + 4 H(+)</text>
        <dbReference type="Rhea" id="RHEA:13801"/>
        <dbReference type="ChEBI" id="CHEBI:15377"/>
        <dbReference type="ChEBI" id="CHEBI:15378"/>
        <dbReference type="ChEBI" id="CHEBI:17359"/>
        <dbReference type="ChEBI" id="CHEBI:29919"/>
        <dbReference type="ChEBI" id="CHEBI:57783"/>
        <dbReference type="ChEBI" id="CHEBI:58349"/>
        <dbReference type="EC" id="1.8.1.2"/>
    </reaction>
</comment>
<proteinExistence type="predicted"/>
<feature type="binding site" evidence="12">
    <location>
        <position position="584"/>
    </location>
    <ligand>
        <name>FAD</name>
        <dbReference type="ChEBI" id="CHEBI:57692"/>
    </ligand>
</feature>
<feature type="binding site" evidence="12">
    <location>
        <begin position="107"/>
        <end position="110"/>
    </location>
    <ligand>
        <name>FMN</name>
        <dbReference type="ChEBI" id="CHEBI:58210"/>
    </ligand>
</feature>
<evidence type="ECO:0000256" key="10">
    <source>
        <dbReference type="ARBA" id="ARBA00052219"/>
    </source>
</evidence>
<evidence type="ECO:0000256" key="5">
    <source>
        <dbReference type="ARBA" id="ARBA00022827"/>
    </source>
</evidence>
<dbReference type="PROSITE" id="PS50902">
    <property type="entry name" value="FLAVODOXIN_LIKE"/>
    <property type="match status" value="1"/>
</dbReference>
<keyword evidence="9 11" id="KW-0198">Cysteine biosynthesis</keyword>
<feature type="region of interest" description="Disordered" evidence="13">
    <location>
        <begin position="198"/>
        <end position="217"/>
    </location>
</feature>
<dbReference type="AlphaFoldDB" id="A0A6L6J0B4"/>
<dbReference type="RefSeq" id="WP_155045827.1">
    <property type="nucleotide sequence ID" value="NZ_WMIH01000018.1"/>
</dbReference>
<name>A0A6L6J0B4_9RHOB</name>
<keyword evidence="2 11" id="KW-0028">Amino-acid biosynthesis</keyword>
<dbReference type="SUPFAM" id="SSF52218">
    <property type="entry name" value="Flavoproteins"/>
    <property type="match status" value="1"/>
</dbReference>
<dbReference type="PRINTS" id="PR00371">
    <property type="entry name" value="FPNCR"/>
</dbReference>
<feature type="binding site" evidence="12">
    <location>
        <begin position="406"/>
        <end position="409"/>
    </location>
    <ligand>
        <name>FAD</name>
        <dbReference type="ChEBI" id="CHEBI:57692"/>
    </ligand>
</feature>
<dbReference type="InterPro" id="IPR001709">
    <property type="entry name" value="Flavoprot_Pyr_Nucl_cyt_Rdtase"/>
</dbReference>
<dbReference type="Gene3D" id="3.40.50.80">
    <property type="entry name" value="Nucleotide-binding domain of ferredoxin-NADP reductase (FNR) module"/>
    <property type="match status" value="1"/>
</dbReference>
<accession>A0A6L6J0B4</accession>
<dbReference type="EC" id="1.8.1.2" evidence="11"/>
<gene>
    <name evidence="16" type="ORF">GL284_17140</name>
</gene>
<dbReference type="GO" id="GO:0010181">
    <property type="term" value="F:FMN binding"/>
    <property type="evidence" value="ECO:0007669"/>
    <property type="project" value="InterPro"/>
</dbReference>
<dbReference type="EMBL" id="WMII01000020">
    <property type="protein sequence ID" value="MTH65993.1"/>
    <property type="molecule type" value="Genomic_DNA"/>
</dbReference>
<dbReference type="InterPro" id="IPR010199">
    <property type="entry name" value="CysJ"/>
</dbReference>
<dbReference type="GO" id="GO:0050660">
    <property type="term" value="F:flavin adenine dinucleotide binding"/>
    <property type="evidence" value="ECO:0007669"/>
    <property type="project" value="InterPro"/>
</dbReference>
<dbReference type="FunFam" id="3.40.50.80:FF:000001">
    <property type="entry name" value="NADPH--cytochrome P450 reductase 1"/>
    <property type="match status" value="1"/>
</dbReference>
<dbReference type="InterPro" id="IPR001094">
    <property type="entry name" value="Flavdoxin-like"/>
</dbReference>
<evidence type="ECO:0000256" key="12">
    <source>
        <dbReference type="PIRSR" id="PIRSR000207-1"/>
    </source>
</evidence>